<evidence type="ECO:0000313" key="4">
    <source>
        <dbReference type="Proteomes" id="UP000002484"/>
    </source>
</evidence>
<keyword evidence="4" id="KW-1185">Reference proteome</keyword>
<dbReference type="Proteomes" id="UP000002484">
    <property type="component" value="Chromosome"/>
</dbReference>
<feature type="transmembrane region" description="Helical" evidence="2">
    <location>
        <begin position="47"/>
        <end position="67"/>
    </location>
</feature>
<accession>E3J5N2</accession>
<dbReference type="KEGG" id="fri:FraEuI1c_5130"/>
<evidence type="ECO:0000313" key="3">
    <source>
        <dbReference type="EMBL" id="ADP83119.1"/>
    </source>
</evidence>
<keyword evidence="2" id="KW-0472">Membrane</keyword>
<evidence type="ECO:0000256" key="1">
    <source>
        <dbReference type="SAM" id="MobiDB-lite"/>
    </source>
</evidence>
<dbReference type="HOGENOM" id="CLU_131432_0_0_11"/>
<reference evidence="3 4" key="1">
    <citation type="submission" date="2010-10" db="EMBL/GenBank/DDBJ databases">
        <title>Complete sequence of Frankia sp. EuI1c.</title>
        <authorList>
            <consortium name="US DOE Joint Genome Institute"/>
            <person name="Lucas S."/>
            <person name="Copeland A."/>
            <person name="Lapidus A."/>
            <person name="Cheng J.-F."/>
            <person name="Bruce D."/>
            <person name="Goodwin L."/>
            <person name="Pitluck S."/>
            <person name="Chertkov O."/>
            <person name="Detter J.C."/>
            <person name="Han C."/>
            <person name="Tapia R."/>
            <person name="Land M."/>
            <person name="Hauser L."/>
            <person name="Jeffries C."/>
            <person name="Kyrpides N."/>
            <person name="Ivanova N."/>
            <person name="Mikhailova N."/>
            <person name="Beauchemin N."/>
            <person name="Sen A."/>
            <person name="Sur S.A."/>
            <person name="Gtari M."/>
            <person name="Wall L."/>
            <person name="Tisa L."/>
            <person name="Woyke T."/>
        </authorList>
    </citation>
    <scope>NUCLEOTIDE SEQUENCE [LARGE SCALE GENOMIC DNA]</scope>
    <source>
        <strain evidence="4">DSM 45817 / CECT 9037 / EuI1c</strain>
    </source>
</reference>
<name>E3J5N2_PSEI1</name>
<keyword evidence="2" id="KW-0812">Transmembrane</keyword>
<feature type="transmembrane region" description="Helical" evidence="2">
    <location>
        <begin position="87"/>
        <end position="108"/>
    </location>
</feature>
<organism evidence="3 4">
    <name type="scientific">Pseudofrankia inefficax (strain DSM 45817 / CECT 9037 / DDB 130130 / EuI1c)</name>
    <name type="common">Frankia inefficax</name>
    <dbReference type="NCBI Taxonomy" id="298654"/>
    <lineage>
        <taxon>Bacteria</taxon>
        <taxon>Bacillati</taxon>
        <taxon>Actinomycetota</taxon>
        <taxon>Actinomycetes</taxon>
        <taxon>Frankiales</taxon>
        <taxon>Frankiaceae</taxon>
        <taxon>Pseudofrankia</taxon>
    </lineage>
</organism>
<dbReference type="AlphaFoldDB" id="E3J5N2"/>
<dbReference type="EMBL" id="CP002299">
    <property type="protein sequence ID" value="ADP83119.1"/>
    <property type="molecule type" value="Genomic_DNA"/>
</dbReference>
<dbReference type="STRING" id="298654.FraEuI1c_5130"/>
<sequence length="160" mass="16365">MPVVFGTVTRRPVSSEAKIGPVSSGAKIGPVSSGAKTRPVRRGARRAATLAVLTTLTVPLLSAAALADTGQIGTKYNPDPLSPLDTWLIYGGTIVGGFLLALVLTALAGRKSSARYRPGQRWEHDSIWLGGEAADQDAADAPKETAGTATPGSGGASGKW</sequence>
<keyword evidence="2" id="KW-1133">Transmembrane helix</keyword>
<dbReference type="InParanoid" id="E3J5N2"/>
<protein>
    <submittedName>
        <fullName evidence="3">Uncharacterized protein</fullName>
    </submittedName>
</protein>
<proteinExistence type="predicted"/>
<evidence type="ECO:0000256" key="2">
    <source>
        <dbReference type="SAM" id="Phobius"/>
    </source>
</evidence>
<feature type="region of interest" description="Disordered" evidence="1">
    <location>
        <begin position="133"/>
        <end position="160"/>
    </location>
</feature>
<gene>
    <name evidence="3" type="ordered locus">FraEuI1c_5130</name>
</gene>